<dbReference type="InterPro" id="IPR011659">
    <property type="entry name" value="WD40"/>
</dbReference>
<feature type="chain" id="PRO_5011759606" evidence="5">
    <location>
        <begin position="21"/>
        <end position="628"/>
    </location>
</feature>
<dbReference type="EMBL" id="FNQF01000001">
    <property type="protein sequence ID" value="SDZ76757.1"/>
    <property type="molecule type" value="Genomic_DNA"/>
</dbReference>
<dbReference type="Gene3D" id="2.120.10.30">
    <property type="entry name" value="TolB, C-terminal domain"/>
    <property type="match status" value="1"/>
</dbReference>
<dbReference type="Pfam" id="PF00691">
    <property type="entry name" value="OmpA"/>
    <property type="match status" value="1"/>
</dbReference>
<protein>
    <submittedName>
        <fullName evidence="7">Outer membrane protein OmpA</fullName>
    </submittedName>
</protein>
<evidence type="ECO:0000313" key="8">
    <source>
        <dbReference type="Proteomes" id="UP000198820"/>
    </source>
</evidence>
<dbReference type="InterPro" id="IPR011990">
    <property type="entry name" value="TPR-like_helical_dom_sf"/>
</dbReference>
<keyword evidence="2 4" id="KW-0472">Membrane</keyword>
<comment type="subcellular location">
    <subcellularLocation>
        <location evidence="1">Cell outer membrane</location>
    </subcellularLocation>
</comment>
<dbReference type="GO" id="GO:0009279">
    <property type="term" value="C:cell outer membrane"/>
    <property type="evidence" value="ECO:0007669"/>
    <property type="project" value="UniProtKB-SubCell"/>
</dbReference>
<accession>A0A1H3VPP2</accession>
<dbReference type="PRINTS" id="PR01021">
    <property type="entry name" value="OMPADOMAIN"/>
</dbReference>
<dbReference type="InterPro" id="IPR050330">
    <property type="entry name" value="Bact_OuterMem_StrucFunc"/>
</dbReference>
<name>A0A1H3VPP2_9FLAO</name>
<organism evidence="7 8">
    <name type="scientific">Psychroflexus halocasei</name>
    <dbReference type="NCBI Taxonomy" id="908615"/>
    <lineage>
        <taxon>Bacteria</taxon>
        <taxon>Pseudomonadati</taxon>
        <taxon>Bacteroidota</taxon>
        <taxon>Flavobacteriia</taxon>
        <taxon>Flavobacteriales</taxon>
        <taxon>Flavobacteriaceae</taxon>
        <taxon>Psychroflexus</taxon>
    </lineage>
</organism>
<dbReference type="SUPFAM" id="SSF48452">
    <property type="entry name" value="TPR-like"/>
    <property type="match status" value="1"/>
</dbReference>
<keyword evidence="8" id="KW-1185">Reference proteome</keyword>
<evidence type="ECO:0000259" key="6">
    <source>
        <dbReference type="PROSITE" id="PS51123"/>
    </source>
</evidence>
<dbReference type="InterPro" id="IPR011042">
    <property type="entry name" value="6-blade_b-propeller_TolB-like"/>
</dbReference>
<evidence type="ECO:0000256" key="3">
    <source>
        <dbReference type="ARBA" id="ARBA00023237"/>
    </source>
</evidence>
<reference evidence="7 8" key="1">
    <citation type="submission" date="2016-10" db="EMBL/GenBank/DDBJ databases">
        <authorList>
            <person name="de Groot N.N."/>
        </authorList>
    </citation>
    <scope>NUCLEOTIDE SEQUENCE [LARGE SCALE GENOMIC DNA]</scope>
    <source>
        <strain evidence="7 8">DSM 23581</strain>
    </source>
</reference>
<proteinExistence type="predicted"/>
<dbReference type="Gene3D" id="1.25.40.10">
    <property type="entry name" value="Tetratricopeptide repeat domain"/>
    <property type="match status" value="1"/>
</dbReference>
<dbReference type="SUPFAM" id="SSF103088">
    <property type="entry name" value="OmpA-like"/>
    <property type="match status" value="1"/>
</dbReference>
<dbReference type="InterPro" id="IPR006665">
    <property type="entry name" value="OmpA-like"/>
</dbReference>
<dbReference type="PANTHER" id="PTHR30329">
    <property type="entry name" value="STATOR ELEMENT OF FLAGELLAR MOTOR COMPLEX"/>
    <property type="match status" value="1"/>
</dbReference>
<dbReference type="CDD" id="cd07185">
    <property type="entry name" value="OmpA_C-like"/>
    <property type="match status" value="1"/>
</dbReference>
<keyword evidence="5" id="KW-0732">Signal</keyword>
<dbReference type="InterPro" id="IPR006664">
    <property type="entry name" value="OMP_bac"/>
</dbReference>
<dbReference type="PROSITE" id="PS51123">
    <property type="entry name" value="OMPA_2"/>
    <property type="match status" value="1"/>
</dbReference>
<evidence type="ECO:0000256" key="5">
    <source>
        <dbReference type="SAM" id="SignalP"/>
    </source>
</evidence>
<evidence type="ECO:0000256" key="2">
    <source>
        <dbReference type="ARBA" id="ARBA00023136"/>
    </source>
</evidence>
<feature type="signal peptide" evidence="5">
    <location>
        <begin position="1"/>
        <end position="20"/>
    </location>
</feature>
<dbReference type="InterPro" id="IPR036737">
    <property type="entry name" value="OmpA-like_sf"/>
</dbReference>
<dbReference type="Gene3D" id="3.30.1330.60">
    <property type="entry name" value="OmpA-like domain"/>
    <property type="match status" value="1"/>
</dbReference>
<dbReference type="Proteomes" id="UP000198820">
    <property type="component" value="Unassembled WGS sequence"/>
</dbReference>
<evidence type="ECO:0000256" key="4">
    <source>
        <dbReference type="PROSITE-ProRule" id="PRU00473"/>
    </source>
</evidence>
<gene>
    <name evidence="7" type="ORF">SAMN05421540_101219</name>
</gene>
<evidence type="ECO:0000313" key="7">
    <source>
        <dbReference type="EMBL" id="SDZ76757.1"/>
    </source>
</evidence>
<dbReference type="RefSeq" id="WP_093238200.1">
    <property type="nucleotide sequence ID" value="NZ_FNQF01000001.1"/>
</dbReference>
<dbReference type="Pfam" id="PF07676">
    <property type="entry name" value="PD40"/>
    <property type="match status" value="3"/>
</dbReference>
<feature type="domain" description="OmpA-like" evidence="6">
    <location>
        <begin position="510"/>
        <end position="628"/>
    </location>
</feature>
<dbReference type="STRING" id="908615.SAMN05421540_101219"/>
<sequence length="628" mass="71298">MKTLYIYLLSFVVCTTALHAQNKNTKKGDKHFDRLEFVDAIKDYEKLIKKGKADAYVYKQLAISNYKIYKTKKAETYYKRYLKMDKNASAKDHLAYAQTLLANEKLDEFKSAMRKFAQMDPQDDRAKAFKQNPDYVSKLLFMEPKFEIGKSDLSSNVSDFGAYEHDGKLYFVSARNKSRRTYGWNDQPTLDVFVAQNVGGTFKDETGIEGDVNSKFHEGTIAITNDGKTMYFTRNDYVDGDYEKDEEGINQLKLFMATKRNNEWVDVKPLPFNSSEYSTGHPALSPDNKTLYFSSDRPGGQGQSDLYKVEVKGKGKFGEPKNLGDKINTPGRESFPFVDADDKLYFSSDGHLGIGGLDVFYTTIKNGQMDEPRNIGKPINSSADDFAFTFKSSMKSGYFASNRGNDPLNDNIYFAELIEPLDQTEVIVTVLNEDTNEPVVKAEVIIYDEDESEIDALKTDLAGEANTIVLSSMDYDIQVNKKDFESSSKRISAEGEQMMVEVMLTPIEEIIKERSISLENTFFEFDSAKIRPEAALELDNVAEVMKKYDDIRIKITSHTDRRGRAEYNKTLSEARAKSTIDYLVSKGIDASRLEGEGRGEEDLLVDCGSNCTEDDHRKNRRSEFKIIE</sequence>
<keyword evidence="3" id="KW-0998">Cell outer membrane</keyword>
<evidence type="ECO:0000256" key="1">
    <source>
        <dbReference type="ARBA" id="ARBA00004442"/>
    </source>
</evidence>
<dbReference type="Gene3D" id="2.60.40.1120">
    <property type="entry name" value="Carboxypeptidase-like, regulatory domain"/>
    <property type="match status" value="1"/>
</dbReference>
<dbReference type="SUPFAM" id="SSF82171">
    <property type="entry name" value="DPP6 N-terminal domain-like"/>
    <property type="match status" value="1"/>
</dbReference>
<dbReference type="AlphaFoldDB" id="A0A1H3VPP2"/>
<dbReference type="PANTHER" id="PTHR30329:SF21">
    <property type="entry name" value="LIPOPROTEIN YIAD-RELATED"/>
    <property type="match status" value="1"/>
</dbReference>